<evidence type="ECO:0000259" key="4">
    <source>
        <dbReference type="Pfam" id="PF12484"/>
    </source>
</evidence>
<comment type="caution">
    <text evidence="5">The sequence shown here is derived from an EMBL/GenBank/DDBJ whole genome shotgun (WGS) entry which is preliminary data.</text>
</comment>
<dbReference type="Pfam" id="PF12484">
    <property type="entry name" value="PPE-SVP"/>
    <property type="match status" value="1"/>
</dbReference>
<feature type="compositionally biased region" description="Basic and acidic residues" evidence="2">
    <location>
        <begin position="342"/>
        <end position="354"/>
    </location>
</feature>
<evidence type="ECO:0000256" key="2">
    <source>
        <dbReference type="SAM" id="MobiDB-lite"/>
    </source>
</evidence>
<feature type="domain" description="PPE family C-terminal" evidence="4">
    <location>
        <begin position="279"/>
        <end position="343"/>
    </location>
</feature>
<dbReference type="AlphaFoldDB" id="A0A7I7SDS6"/>
<dbReference type="SUPFAM" id="SSF140459">
    <property type="entry name" value="PE/PPE dimer-like"/>
    <property type="match status" value="1"/>
</dbReference>
<feature type="region of interest" description="Disordered" evidence="2">
    <location>
        <begin position="337"/>
        <end position="361"/>
    </location>
</feature>
<proteinExistence type="inferred from homology"/>
<dbReference type="InterPro" id="IPR000030">
    <property type="entry name" value="PPE_dom"/>
</dbReference>
<dbReference type="PANTHER" id="PTHR46766:SF1">
    <property type="entry name" value="GLUTAMINE-RICH PROTEIN 2"/>
    <property type="match status" value="1"/>
</dbReference>
<dbReference type="PANTHER" id="PTHR46766">
    <property type="entry name" value="GLUTAMINE-RICH PROTEIN 2"/>
    <property type="match status" value="1"/>
</dbReference>
<protein>
    <submittedName>
        <fullName evidence="5">Uncharacterized protein</fullName>
    </submittedName>
</protein>
<evidence type="ECO:0000259" key="3">
    <source>
        <dbReference type="Pfam" id="PF00823"/>
    </source>
</evidence>
<dbReference type="RefSeq" id="WP_085304152.1">
    <property type="nucleotide sequence ID" value="NZ_AP022594.1"/>
</dbReference>
<reference evidence="5 6" key="1">
    <citation type="submission" date="2017-04" db="EMBL/GenBank/DDBJ databases">
        <title>The new phylogeny of genus Mycobacterium.</title>
        <authorList>
            <person name="Tortoli E."/>
            <person name="Trovato A."/>
            <person name="Cirillo D.M."/>
        </authorList>
    </citation>
    <scope>NUCLEOTIDE SEQUENCE [LARGE SCALE GENOMIC DNA]</scope>
    <source>
        <strain evidence="5 6">KCTC 19819</strain>
    </source>
</reference>
<dbReference type="EMBL" id="NCXO01000025">
    <property type="protein sequence ID" value="OSC33208.1"/>
    <property type="molecule type" value="Genomic_DNA"/>
</dbReference>
<comment type="similarity">
    <text evidence="1">Belongs to the mycobacterial PPE family.</text>
</comment>
<evidence type="ECO:0000313" key="5">
    <source>
        <dbReference type="EMBL" id="OSC33208.1"/>
    </source>
</evidence>
<dbReference type="OrthoDB" id="4764793at2"/>
<dbReference type="GO" id="GO:0052572">
    <property type="term" value="P:response to host immune response"/>
    <property type="evidence" value="ECO:0007669"/>
    <property type="project" value="TreeGrafter"/>
</dbReference>
<dbReference type="InterPro" id="IPR038332">
    <property type="entry name" value="PPE_sf"/>
</dbReference>
<dbReference type="Proteomes" id="UP000193577">
    <property type="component" value="Unassembled WGS sequence"/>
</dbReference>
<name>A0A7I7SDS6_9MYCO</name>
<dbReference type="FunFam" id="1.20.1260.20:FF:000001">
    <property type="entry name" value="PPE family protein PPE41"/>
    <property type="match status" value="1"/>
</dbReference>
<dbReference type="Pfam" id="PF00823">
    <property type="entry name" value="PPE"/>
    <property type="match status" value="1"/>
</dbReference>
<accession>A0A7I7SDS6</accession>
<dbReference type="Gene3D" id="1.20.1260.20">
    <property type="entry name" value="PPE superfamily"/>
    <property type="match status" value="1"/>
</dbReference>
<evidence type="ECO:0000313" key="6">
    <source>
        <dbReference type="Proteomes" id="UP000193577"/>
    </source>
</evidence>
<feature type="domain" description="PPE" evidence="3">
    <location>
        <begin position="3"/>
        <end position="164"/>
    </location>
</feature>
<keyword evidence="6" id="KW-1185">Reference proteome</keyword>
<organism evidence="5 6">
    <name type="scientific">Mycolicibacillus koreensis</name>
    <dbReference type="NCBI Taxonomy" id="1069220"/>
    <lineage>
        <taxon>Bacteria</taxon>
        <taxon>Bacillati</taxon>
        <taxon>Actinomycetota</taxon>
        <taxon>Actinomycetes</taxon>
        <taxon>Mycobacteriales</taxon>
        <taxon>Mycobacteriaceae</taxon>
        <taxon>Mycolicibacillus</taxon>
    </lineage>
</organism>
<gene>
    <name evidence="5" type="ORF">B8W67_11985</name>
</gene>
<evidence type="ECO:0000256" key="1">
    <source>
        <dbReference type="ARBA" id="ARBA00010652"/>
    </source>
</evidence>
<dbReference type="InterPro" id="IPR022171">
    <property type="entry name" value="PPE_C"/>
</dbReference>
<sequence>MLDFGALPPEINSARMYLGAGAGPLLAAAAAWDGLAGELFAAAAAYAATLTAVAADWLGPSAQLMAQAATPFVTWLQEAAVRAEQTGAQAKSAAIAYEAAFAMTVPPEVVAANRMLEATLVATNFFGQNTPAIAATEALYAEMWTQDATAMYAYAGASTAAGRLTPFSPAPPVTDPGGVGTAATLAHGLAGAATPTAAQLAAPTVTTTSPTLVDYLEHIPNIVNTVVSDTNGMVTGRSISITNTRLNYQQTRHPLPAYGGGQLVAAPLVTAAVTDAVIAASGRAVTVGGLSAPPVWATAAPQTPPIAVGLAASPAPIAETAAGVLPGSVAGPASLAALSAPDTDRRREKTRPELVRSAAVR</sequence>